<evidence type="ECO:0000313" key="2">
    <source>
        <dbReference type="Proteomes" id="UP001198830"/>
    </source>
</evidence>
<dbReference type="RefSeq" id="WP_228227478.1">
    <property type="nucleotide sequence ID" value="NZ_JAJGNP010000011.1"/>
</dbReference>
<sequence>MQGWLARVPRTVDYPPDFEAALQGQGAAFVIEMSTAPGCLPCGDLWSKLHALKVRYGLTVRPLGRDQAMLRSGRLGLPWIGHPVAWLRPVSDETRTLPIAIGTDHAANLARNIYLGIKMQTGVRAAVGVRAMAKFTGIVSAPAPSQTISKVKD</sequence>
<organism evidence="1 2">
    <name type="scientific">Sphingobium soli</name>
    <dbReference type="NCBI Taxonomy" id="1591116"/>
    <lineage>
        <taxon>Bacteria</taxon>
        <taxon>Pseudomonadati</taxon>
        <taxon>Pseudomonadota</taxon>
        <taxon>Alphaproteobacteria</taxon>
        <taxon>Sphingomonadales</taxon>
        <taxon>Sphingomonadaceae</taxon>
        <taxon>Sphingobium</taxon>
    </lineage>
</organism>
<proteinExistence type="predicted"/>
<dbReference type="Proteomes" id="UP001198830">
    <property type="component" value="Unassembled WGS sequence"/>
</dbReference>
<evidence type="ECO:0000313" key="1">
    <source>
        <dbReference type="EMBL" id="MCC4233657.1"/>
    </source>
</evidence>
<reference evidence="1 2" key="1">
    <citation type="submission" date="2021-10" db="EMBL/GenBank/DDBJ databases">
        <title>The diversity and Nitrogen Metabolism of Culturable Nitrate-Utilizing Bacteria Within the Oxygen Minimum Zone of the Changjiang (Yangtze River)Estuary.</title>
        <authorList>
            <person name="Zhang D."/>
            <person name="Zheng J."/>
            <person name="Liu S."/>
            <person name="He W."/>
        </authorList>
    </citation>
    <scope>NUCLEOTIDE SEQUENCE [LARGE SCALE GENOMIC DNA]</scope>
    <source>
        <strain evidence="1 2">FXH275-2</strain>
    </source>
</reference>
<dbReference type="EMBL" id="JAJGNP010000011">
    <property type="protein sequence ID" value="MCC4233657.1"/>
    <property type="molecule type" value="Genomic_DNA"/>
</dbReference>
<comment type="caution">
    <text evidence="1">The sequence shown here is derived from an EMBL/GenBank/DDBJ whole genome shotgun (WGS) entry which is preliminary data.</text>
</comment>
<keyword evidence="2" id="KW-1185">Reference proteome</keyword>
<gene>
    <name evidence="1" type="ORF">LL253_13270</name>
</gene>
<protein>
    <submittedName>
        <fullName evidence="1">Uncharacterized protein</fullName>
    </submittedName>
</protein>
<name>A0ABS8H7N1_9SPHN</name>
<accession>A0ABS8H7N1</accession>